<accession>A0A9W6GMP0</accession>
<sequence>MNIKCQCGEVYTISMPKLEANLDVNIYTDGVVEGGSVPRDIKVFKCSSCGEYRYIAQCEKVTNSGAPLTEPTSEEYIELIKMKEFDTPGIRVKAWQRSNDRYRNIDSLEDVGVKVELLKAKIAEIPSVAHFDEYIAKMEAKLAQTTSEIIEKKIEELKSKRVEVLQRVEEKRYLEELKRKQEKMKNAGEVEISYTPEEEENMRYLLEILEDDGAGLLLKGEILRNLGRFEEAIEMCSRISEKHYENILKTITDLAQKKLKKVAQLRD</sequence>
<gene>
    <name evidence="2" type="ORF">PM10SUCC1_34080</name>
</gene>
<keyword evidence="3" id="KW-1185">Reference proteome</keyword>
<feature type="coiled-coil region" evidence="1">
    <location>
        <begin position="135"/>
        <end position="190"/>
    </location>
</feature>
<dbReference type="EMBL" id="BSDY01000027">
    <property type="protein sequence ID" value="GLI57894.1"/>
    <property type="molecule type" value="Genomic_DNA"/>
</dbReference>
<name>A0A9W6GMP0_9FUSO</name>
<evidence type="ECO:0000313" key="3">
    <source>
        <dbReference type="Proteomes" id="UP001144471"/>
    </source>
</evidence>
<comment type="caution">
    <text evidence="2">The sequence shown here is derived from an EMBL/GenBank/DDBJ whole genome shotgun (WGS) entry which is preliminary data.</text>
</comment>
<dbReference type="RefSeq" id="WP_281837568.1">
    <property type="nucleotide sequence ID" value="NZ_BSDY01000027.1"/>
</dbReference>
<protein>
    <submittedName>
        <fullName evidence="2">Uncharacterized protein</fullName>
    </submittedName>
</protein>
<keyword evidence="1" id="KW-0175">Coiled coil</keyword>
<evidence type="ECO:0000256" key="1">
    <source>
        <dbReference type="SAM" id="Coils"/>
    </source>
</evidence>
<evidence type="ECO:0000313" key="2">
    <source>
        <dbReference type="EMBL" id="GLI57894.1"/>
    </source>
</evidence>
<proteinExistence type="predicted"/>
<dbReference type="AlphaFoldDB" id="A0A9W6GMP0"/>
<dbReference type="Proteomes" id="UP001144471">
    <property type="component" value="Unassembled WGS sequence"/>
</dbReference>
<reference evidence="2" key="1">
    <citation type="submission" date="2022-12" db="EMBL/GenBank/DDBJ databases">
        <title>Reference genome sequencing for broad-spectrum identification of bacterial and archaeal isolates by mass spectrometry.</title>
        <authorList>
            <person name="Sekiguchi Y."/>
            <person name="Tourlousse D.M."/>
        </authorList>
    </citation>
    <scope>NUCLEOTIDE SEQUENCE</scope>
    <source>
        <strain evidence="2">10succ1</strain>
    </source>
</reference>
<organism evidence="2 3">
    <name type="scientific">Propionigenium maris DSM 9537</name>
    <dbReference type="NCBI Taxonomy" id="1123000"/>
    <lineage>
        <taxon>Bacteria</taxon>
        <taxon>Fusobacteriati</taxon>
        <taxon>Fusobacteriota</taxon>
        <taxon>Fusobacteriia</taxon>
        <taxon>Fusobacteriales</taxon>
        <taxon>Fusobacteriaceae</taxon>
        <taxon>Propionigenium</taxon>
    </lineage>
</organism>